<dbReference type="Proteomes" id="UP001190926">
    <property type="component" value="Unassembled WGS sequence"/>
</dbReference>
<dbReference type="SUPFAM" id="SSF90123">
    <property type="entry name" value="ABC transporter transmembrane region"/>
    <property type="match status" value="2"/>
</dbReference>
<dbReference type="PANTHER" id="PTHR24223">
    <property type="entry name" value="ATP-BINDING CASSETTE SUB-FAMILY C"/>
    <property type="match status" value="1"/>
</dbReference>
<comment type="catalytic activity">
    <reaction evidence="12">
        <text>ATP + H2O + xenobioticSide 1 = ADP + phosphate + xenobioticSide 2.</text>
        <dbReference type="EC" id="7.6.2.2"/>
    </reaction>
</comment>
<dbReference type="PANTHER" id="PTHR24223:SF375">
    <property type="entry name" value="ABC TRANSPORTER C FAMILY MEMBER 11-RELATED"/>
    <property type="match status" value="1"/>
</dbReference>
<dbReference type="InterPro" id="IPR003439">
    <property type="entry name" value="ABC_transporter-like_ATP-bd"/>
</dbReference>
<evidence type="ECO:0000256" key="11">
    <source>
        <dbReference type="ARBA" id="ARBA00023136"/>
    </source>
</evidence>
<proteinExistence type="inferred from homology"/>
<dbReference type="InterPro" id="IPR027417">
    <property type="entry name" value="P-loop_NTPase"/>
</dbReference>
<comment type="caution">
    <text evidence="17">The sequence shown here is derived from an EMBL/GenBank/DDBJ whole genome shotgun (WGS) entry which is preliminary data.</text>
</comment>
<feature type="region of interest" description="Disordered" evidence="13">
    <location>
        <begin position="860"/>
        <end position="879"/>
    </location>
</feature>
<keyword evidence="9" id="KW-1278">Translocase</keyword>
<keyword evidence="4" id="KW-0813">Transport</keyword>
<dbReference type="InterPro" id="IPR011527">
    <property type="entry name" value="ABC1_TM_dom"/>
</dbReference>
<dbReference type="CDD" id="cd18579">
    <property type="entry name" value="ABC_6TM_ABCC_D1"/>
    <property type="match status" value="1"/>
</dbReference>
<feature type="domain" description="ABC transporter" evidence="15">
    <location>
        <begin position="1221"/>
        <end position="1455"/>
    </location>
</feature>
<dbReference type="FunFam" id="3.40.50.300:FF:000163">
    <property type="entry name" value="Multidrug resistance-associated protein member 4"/>
    <property type="match status" value="1"/>
</dbReference>
<dbReference type="FunFam" id="3.40.50.300:FF:000450">
    <property type="entry name" value="ABC transporter C family member 2"/>
    <property type="match status" value="1"/>
</dbReference>
<feature type="domain" description="ABC transmembrane type-1" evidence="16">
    <location>
        <begin position="313"/>
        <end position="591"/>
    </location>
</feature>
<feature type="transmembrane region" description="Helical" evidence="14">
    <location>
        <begin position="73"/>
        <end position="101"/>
    </location>
</feature>
<dbReference type="EMBL" id="SDAM02000055">
    <property type="protein sequence ID" value="KAH6833740.1"/>
    <property type="molecule type" value="Genomic_DNA"/>
</dbReference>
<feature type="transmembrane region" description="Helical" evidence="14">
    <location>
        <begin position="536"/>
        <end position="556"/>
    </location>
</feature>
<dbReference type="InterPro" id="IPR003593">
    <property type="entry name" value="AAA+_ATPase"/>
</dbReference>
<dbReference type="GO" id="GO:0008559">
    <property type="term" value="F:ABC-type xenobiotic transporter activity"/>
    <property type="evidence" value="ECO:0007669"/>
    <property type="project" value="UniProtKB-EC"/>
</dbReference>
<dbReference type="SMART" id="SM00382">
    <property type="entry name" value="AAA"/>
    <property type="match status" value="2"/>
</dbReference>
<feature type="domain" description="ABC transmembrane type-1" evidence="16">
    <location>
        <begin position="926"/>
        <end position="1184"/>
    </location>
</feature>
<evidence type="ECO:0000256" key="12">
    <source>
        <dbReference type="ARBA" id="ARBA00034018"/>
    </source>
</evidence>
<dbReference type="PROSITE" id="PS50893">
    <property type="entry name" value="ABC_TRANSPORTER_2"/>
    <property type="match status" value="2"/>
</dbReference>
<dbReference type="EC" id="7.6.2.2" evidence="3"/>
<dbReference type="GO" id="GO:0005524">
    <property type="term" value="F:ATP binding"/>
    <property type="evidence" value="ECO:0007669"/>
    <property type="project" value="UniProtKB-KW"/>
</dbReference>
<keyword evidence="11 14" id="KW-0472">Membrane</keyword>
<keyword evidence="5 14" id="KW-0812">Transmembrane</keyword>
<keyword evidence="10 14" id="KW-1133">Transmembrane helix</keyword>
<dbReference type="GO" id="GO:0016887">
    <property type="term" value="F:ATP hydrolysis activity"/>
    <property type="evidence" value="ECO:0007669"/>
    <property type="project" value="InterPro"/>
</dbReference>
<feature type="transmembrane region" description="Helical" evidence="14">
    <location>
        <begin position="170"/>
        <end position="196"/>
    </location>
</feature>
<dbReference type="InterPro" id="IPR044726">
    <property type="entry name" value="ABCC_6TM_D2"/>
</dbReference>
<evidence type="ECO:0000256" key="5">
    <source>
        <dbReference type="ARBA" id="ARBA00022692"/>
    </source>
</evidence>
<evidence type="ECO:0000256" key="2">
    <source>
        <dbReference type="ARBA" id="ARBA00009726"/>
    </source>
</evidence>
<evidence type="ECO:0000313" key="18">
    <source>
        <dbReference type="Proteomes" id="UP001190926"/>
    </source>
</evidence>
<dbReference type="GO" id="GO:0016020">
    <property type="term" value="C:membrane"/>
    <property type="evidence" value="ECO:0007669"/>
    <property type="project" value="InterPro"/>
</dbReference>
<evidence type="ECO:0000256" key="6">
    <source>
        <dbReference type="ARBA" id="ARBA00022737"/>
    </source>
</evidence>
<evidence type="ECO:0000256" key="10">
    <source>
        <dbReference type="ARBA" id="ARBA00022989"/>
    </source>
</evidence>
<dbReference type="GO" id="GO:0012505">
    <property type="term" value="C:endomembrane system"/>
    <property type="evidence" value="ECO:0007669"/>
    <property type="project" value="UniProtKB-SubCell"/>
</dbReference>
<evidence type="ECO:0000256" key="4">
    <source>
        <dbReference type="ARBA" id="ARBA00022448"/>
    </source>
</evidence>
<name>A0AAD4PC56_PERFH</name>
<comment type="similarity">
    <text evidence="2">Belongs to the ABC transporter superfamily. ABCC family. Conjugate transporter (TC 3.A.1.208) subfamily.</text>
</comment>
<evidence type="ECO:0000256" key="13">
    <source>
        <dbReference type="SAM" id="MobiDB-lite"/>
    </source>
</evidence>
<evidence type="ECO:0000256" key="3">
    <source>
        <dbReference type="ARBA" id="ARBA00012191"/>
    </source>
</evidence>
<feature type="domain" description="ABC transporter" evidence="15">
    <location>
        <begin position="625"/>
        <end position="847"/>
    </location>
</feature>
<feature type="transmembrane region" description="Helical" evidence="14">
    <location>
        <begin position="144"/>
        <end position="164"/>
    </location>
</feature>
<feature type="transmembrane region" description="Helical" evidence="14">
    <location>
        <begin position="346"/>
        <end position="370"/>
    </location>
</feature>
<dbReference type="Pfam" id="PF00664">
    <property type="entry name" value="ABC_membrane"/>
    <property type="match status" value="2"/>
</dbReference>
<accession>A0AAD4PC56</accession>
<keyword evidence="8" id="KW-0067">ATP-binding</keyword>
<comment type="subcellular location">
    <subcellularLocation>
        <location evidence="1">Endomembrane system</location>
        <topology evidence="1">Multi-pass membrane protein</topology>
    </subcellularLocation>
</comment>
<evidence type="ECO:0000256" key="1">
    <source>
        <dbReference type="ARBA" id="ARBA00004127"/>
    </source>
</evidence>
<keyword evidence="6" id="KW-0677">Repeat</keyword>
<dbReference type="InterPro" id="IPR036640">
    <property type="entry name" value="ABC1_TM_sf"/>
</dbReference>
<keyword evidence="18" id="KW-1185">Reference proteome</keyword>
<reference evidence="17 18" key="1">
    <citation type="journal article" date="2021" name="Nat. Commun.">
        <title>Incipient diploidization of the medicinal plant Perilla within 10,000 years.</title>
        <authorList>
            <person name="Zhang Y."/>
            <person name="Shen Q."/>
            <person name="Leng L."/>
            <person name="Zhang D."/>
            <person name="Chen S."/>
            <person name="Shi Y."/>
            <person name="Ning Z."/>
            <person name="Chen S."/>
        </authorList>
    </citation>
    <scope>NUCLEOTIDE SEQUENCE [LARGE SCALE GENOMIC DNA]</scope>
    <source>
        <strain evidence="18">cv. PC099</strain>
    </source>
</reference>
<dbReference type="CDD" id="cd18580">
    <property type="entry name" value="ABC_6TM_ABCC_D2"/>
    <property type="match status" value="1"/>
</dbReference>
<evidence type="ECO:0000259" key="15">
    <source>
        <dbReference type="PROSITE" id="PS50893"/>
    </source>
</evidence>
<dbReference type="PROSITE" id="PS00211">
    <property type="entry name" value="ABC_TRANSPORTER_1"/>
    <property type="match status" value="2"/>
</dbReference>
<feature type="transmembrane region" description="Helical" evidence="14">
    <location>
        <begin position="436"/>
        <end position="464"/>
    </location>
</feature>
<dbReference type="Gene3D" id="3.40.50.300">
    <property type="entry name" value="P-loop containing nucleotide triphosphate hydrolases"/>
    <property type="match status" value="2"/>
</dbReference>
<dbReference type="PROSITE" id="PS50929">
    <property type="entry name" value="ABC_TM1F"/>
    <property type="match status" value="2"/>
</dbReference>
<evidence type="ECO:0000313" key="17">
    <source>
        <dbReference type="EMBL" id="KAH6833740.1"/>
    </source>
</evidence>
<dbReference type="InterPro" id="IPR050173">
    <property type="entry name" value="ABC_transporter_C-like"/>
</dbReference>
<organism evidence="17 18">
    <name type="scientific">Perilla frutescens var. hirtella</name>
    <name type="common">Perilla citriodora</name>
    <name type="synonym">Perilla setoyensis</name>
    <dbReference type="NCBI Taxonomy" id="608512"/>
    <lineage>
        <taxon>Eukaryota</taxon>
        <taxon>Viridiplantae</taxon>
        <taxon>Streptophyta</taxon>
        <taxon>Embryophyta</taxon>
        <taxon>Tracheophyta</taxon>
        <taxon>Spermatophyta</taxon>
        <taxon>Magnoliopsida</taxon>
        <taxon>eudicotyledons</taxon>
        <taxon>Gunneridae</taxon>
        <taxon>Pentapetalae</taxon>
        <taxon>asterids</taxon>
        <taxon>lamiids</taxon>
        <taxon>Lamiales</taxon>
        <taxon>Lamiaceae</taxon>
        <taxon>Nepetoideae</taxon>
        <taxon>Elsholtzieae</taxon>
        <taxon>Perilla</taxon>
    </lineage>
</organism>
<feature type="transmembrane region" description="Helical" evidence="14">
    <location>
        <begin position="960"/>
        <end position="985"/>
    </location>
</feature>
<keyword evidence="7" id="KW-0547">Nucleotide-binding</keyword>
<dbReference type="SUPFAM" id="SSF52540">
    <property type="entry name" value="P-loop containing nucleoside triphosphate hydrolases"/>
    <property type="match status" value="2"/>
</dbReference>
<evidence type="ECO:0000259" key="16">
    <source>
        <dbReference type="PROSITE" id="PS50929"/>
    </source>
</evidence>
<dbReference type="FunFam" id="1.20.1560.10:FF:000024">
    <property type="entry name" value="ABC transporter C family member 2"/>
    <property type="match status" value="1"/>
</dbReference>
<gene>
    <name evidence="17" type="ORF">C2S53_009749</name>
</gene>
<dbReference type="CDD" id="cd03244">
    <property type="entry name" value="ABCC_MRP_domain2"/>
    <property type="match status" value="1"/>
</dbReference>
<dbReference type="InterPro" id="IPR044746">
    <property type="entry name" value="ABCC_6TM_D1"/>
</dbReference>
<dbReference type="Pfam" id="PF00005">
    <property type="entry name" value="ABC_tran"/>
    <property type="match status" value="2"/>
</dbReference>
<feature type="transmembrane region" description="Helical" evidence="14">
    <location>
        <begin position="1126"/>
        <end position="1146"/>
    </location>
</feature>
<evidence type="ECO:0000256" key="7">
    <source>
        <dbReference type="ARBA" id="ARBA00022741"/>
    </source>
</evidence>
<evidence type="ECO:0000256" key="14">
    <source>
        <dbReference type="SAM" id="Phobius"/>
    </source>
</evidence>
<evidence type="ECO:0000256" key="9">
    <source>
        <dbReference type="ARBA" id="ARBA00022967"/>
    </source>
</evidence>
<dbReference type="InterPro" id="IPR017871">
    <property type="entry name" value="ABC_transporter-like_CS"/>
</dbReference>
<evidence type="ECO:0000256" key="8">
    <source>
        <dbReference type="ARBA" id="ARBA00022840"/>
    </source>
</evidence>
<feature type="transmembrane region" description="Helical" evidence="14">
    <location>
        <begin position="917"/>
        <end position="940"/>
    </location>
</feature>
<protein>
    <recommendedName>
        <fullName evidence="3">ABC-type xenobiotic transporter</fullName>
        <ecNumber evidence="3">7.6.2.2</ecNumber>
    </recommendedName>
</protein>
<sequence length="1511" mass="169479">MGGFDPLDWFCRPVAHGVWAQETDSGFGAFTPCAIDSVVGNVTHLVLLGLCSYRVWLINTNPKVQRYSLRSKFYNYVLAVLAGCCAAEPLFRFIIGISIFNLDFESGLAPFEMVHSGIEFISWCSMVVMLLVETKTYVKEFRWYIRFGLMYVLVGDAVIFNFIFPLRDFYAKSILCLFVSSVFFQVLLGVLLFAYVPKLESYPGYVPLSDSVDEANDEKPLGEQVCPERCANVFSGIYFHWMTPLMQQGYKRPITEKDVWKLDSWDQTETLSRKFQKSWEEEVQRSKPWLLRALNRSLGGRCNGMDVITDKSFSGILQIGNDLSQLAGPVILNHLLQSLERGDPAWVGYIYALSIFFSVSIGVLCEARYFQNVMRVGFRLRSTLVAAIFRKSLRLTHEARKNFPSGRITNMISTDANALQLICQQLHGLWSSPFRIIMAMVLLYQQLGVASLLGSLMLVLMFPIQTFIVSRMRKLSKEGLQRTDKRVGLMNEILAAMDTVKYYAWEKSFKSKVHFMRDDELSWIKKAQILQACNTFILNSIPVLVTVISFGVFTLLGGDLTPSRAFTSLSLFGVLRFPLNMLPNLITQVVNANVSLQRLEELLLAEERTLLPNPYLEPGRPAISIKDGNFSWDSKAVRPTLSDINLDIRVGSLIAIVGGTGEGKTSLISAMLGELPPLGDANVIIRGSVAYVPQISWIFNATVRDNILFGSTFEPARYWKAIDVTAMRHDLELLPGRDLTEIGERGVNISGGQKQRVSMARAVYSDSDVYIFDDPLSALDANVARQVFNNCIKEALGGKTRVLVTNQLHFLPQVDRIILVSEGLVKEEGTFEELSQNGVLFKKLMENAGKMEEEHMHDVGEGMDESPLHSSDPDLNELPKDAVSTRKMKEGRSILIKQEEREMGIVSWKVLMRYKNALGGLLAVMILLTCYTLTEILRVSSSTWLSVWTKQSTSESYVPGFYILVYAILSSGQVLVTLTNSFWLITSSLKAARRLHDSMLSSILRAPMAFFHANPIGRVINRFSKDLGDIDRLVAGQLNVFLNQLWQLLSTFVLIGISTSREVKRLDSITRSPVYAQFGEALNGLSSIRAYKAYDRMALINGKSMDNNIRFTLVNISSNRWLTIRLETLGGIMIWLTATFAVMQNQRAENQMAFASTMGLLLSYSLNITNLLSNVLRQASRAENSLNSVERVGTYIDLPSEAPDVIEGNRPPPGWPASGLVKFEDVSMRYRPGLPPVLRGLSFAISPHQKVGIVGRTGAGKSSMINALFRIVELERGRILIDDYDVAKFGLTDLRKVLSIIPQSPVLFSGDVRFNLDPFGEHNDPDLWEALERAHLKDVIRRNPLGLHAEVLEGGENFSVGQRQLLSLARALLRRSKILVLDEATAAVDVGTDALLQKTIREEFRSCTMLTIAHRLNTIIDSDQILVLDSGQVIEYDTPEKLLENEASVFSKMVQSTGPANAEYLRGFVHPRWFKFDSLHSGLAEISRLGRNMLQQSRNGLEDTSESWDDL</sequence>
<dbReference type="Gene3D" id="1.20.1560.10">
    <property type="entry name" value="ABC transporter type 1, transmembrane domain"/>
    <property type="match status" value="3"/>
</dbReference>
<dbReference type="CDD" id="cd03250">
    <property type="entry name" value="ABCC_MRP_domain1"/>
    <property type="match status" value="1"/>
</dbReference>